<organism evidence="2 3">
    <name type="scientific">Colletotrichum spaethianum</name>
    <dbReference type="NCBI Taxonomy" id="700344"/>
    <lineage>
        <taxon>Eukaryota</taxon>
        <taxon>Fungi</taxon>
        <taxon>Dikarya</taxon>
        <taxon>Ascomycota</taxon>
        <taxon>Pezizomycotina</taxon>
        <taxon>Sordariomycetes</taxon>
        <taxon>Hypocreomycetidae</taxon>
        <taxon>Glomerellales</taxon>
        <taxon>Glomerellaceae</taxon>
        <taxon>Colletotrichum</taxon>
        <taxon>Colletotrichum spaethianum species complex</taxon>
    </lineage>
</organism>
<proteinExistence type="predicted"/>
<dbReference type="AlphaFoldDB" id="A0AA37NYV8"/>
<accession>A0AA37NYV8</accession>
<sequence>MRYTPGCLAAEAAEAAGVPYLACMAPVGVDERMGSWQWALALWTLALGPWPSGPVDRSPSMVARFPPRLALPCPVPVRLMDELESSKSKGGPRRRRRQKERKHGQLNTGTRHTPGTPHWLAKTGELASGRNLGGSPVVAAWQLA</sequence>
<evidence type="ECO:0000313" key="3">
    <source>
        <dbReference type="Proteomes" id="UP001055115"/>
    </source>
</evidence>
<dbReference type="EMBL" id="BQXU01000008">
    <property type="protein sequence ID" value="GKT43805.1"/>
    <property type="molecule type" value="Genomic_DNA"/>
</dbReference>
<comment type="caution">
    <text evidence="2">The sequence shown here is derived from an EMBL/GenBank/DDBJ whole genome shotgun (WGS) entry which is preliminary data.</text>
</comment>
<feature type="region of interest" description="Disordered" evidence="1">
    <location>
        <begin position="81"/>
        <end position="121"/>
    </location>
</feature>
<dbReference type="RefSeq" id="XP_049126155.1">
    <property type="nucleotide sequence ID" value="XM_049270198.1"/>
</dbReference>
<feature type="compositionally biased region" description="Basic residues" evidence="1">
    <location>
        <begin position="90"/>
        <end position="104"/>
    </location>
</feature>
<dbReference type="GeneID" id="73324788"/>
<evidence type="ECO:0000313" key="2">
    <source>
        <dbReference type="EMBL" id="GKT43805.1"/>
    </source>
</evidence>
<protein>
    <submittedName>
        <fullName evidence="2">Uncharacterized protein</fullName>
    </submittedName>
</protein>
<name>A0AA37NYV8_9PEZI</name>
<dbReference type="Proteomes" id="UP001055115">
    <property type="component" value="Unassembled WGS sequence"/>
</dbReference>
<reference evidence="2 3" key="1">
    <citation type="submission" date="2022-03" db="EMBL/GenBank/DDBJ databases">
        <title>Genome data of Colletotrichum spp.</title>
        <authorList>
            <person name="Utami Y.D."/>
            <person name="Hiruma K."/>
        </authorList>
    </citation>
    <scope>NUCLEOTIDE SEQUENCE [LARGE SCALE GENOMIC DNA]</scope>
    <source>
        <strain evidence="2 3">MAFF 239500</strain>
    </source>
</reference>
<gene>
    <name evidence="2" type="ORF">ColSpa_03986</name>
</gene>
<keyword evidence="3" id="KW-1185">Reference proteome</keyword>
<evidence type="ECO:0000256" key="1">
    <source>
        <dbReference type="SAM" id="MobiDB-lite"/>
    </source>
</evidence>